<proteinExistence type="predicted"/>
<feature type="domain" description="N-acetyltransferase" evidence="3">
    <location>
        <begin position="124"/>
        <end position="261"/>
    </location>
</feature>
<evidence type="ECO:0000256" key="2">
    <source>
        <dbReference type="ARBA" id="ARBA00023315"/>
    </source>
</evidence>
<dbReference type="PROSITE" id="PS51186">
    <property type="entry name" value="GNAT"/>
    <property type="match status" value="1"/>
</dbReference>
<dbReference type="InterPro" id="IPR000182">
    <property type="entry name" value="GNAT_dom"/>
</dbReference>
<dbReference type="PANTHER" id="PTHR43420">
    <property type="entry name" value="ACETYLTRANSFERASE"/>
    <property type="match status" value="1"/>
</dbReference>
<reference evidence="4 5" key="1">
    <citation type="submission" date="2019-07" db="EMBL/GenBank/DDBJ databases">
        <title>Diversity of Bacteria from Kongsfjorden, Arctic.</title>
        <authorList>
            <person name="Yu Y."/>
        </authorList>
    </citation>
    <scope>NUCLEOTIDE SEQUENCE [LARGE SCALE GENOMIC DNA]</scope>
    <source>
        <strain evidence="4 5">SM1928</strain>
    </source>
</reference>
<dbReference type="SUPFAM" id="SSF55729">
    <property type="entry name" value="Acyl-CoA N-acyltransferases (Nat)"/>
    <property type="match status" value="1"/>
</dbReference>
<keyword evidence="2" id="KW-0012">Acyltransferase</keyword>
<organism evidence="4 5">
    <name type="scientific">Paenarthrobacter nitroguajacolicus</name>
    <name type="common">Arthrobacter nitroguajacolicus</name>
    <dbReference type="NCBI Taxonomy" id="211146"/>
    <lineage>
        <taxon>Bacteria</taxon>
        <taxon>Bacillati</taxon>
        <taxon>Actinomycetota</taxon>
        <taxon>Actinomycetes</taxon>
        <taxon>Micrococcales</taxon>
        <taxon>Micrococcaceae</taxon>
        <taxon>Paenarthrobacter</taxon>
    </lineage>
</organism>
<accession>A0A558HBM6</accession>
<dbReference type="CDD" id="cd04301">
    <property type="entry name" value="NAT_SF"/>
    <property type="match status" value="1"/>
</dbReference>
<comment type="caution">
    <text evidence="4">The sequence shown here is derived from an EMBL/GenBank/DDBJ whole genome shotgun (WGS) entry which is preliminary data.</text>
</comment>
<dbReference type="EMBL" id="VNFK01000002">
    <property type="protein sequence ID" value="TVU66508.1"/>
    <property type="molecule type" value="Genomic_DNA"/>
</dbReference>
<evidence type="ECO:0000313" key="4">
    <source>
        <dbReference type="EMBL" id="TVU66508.1"/>
    </source>
</evidence>
<sequence length="261" mass="28221">MVEQATIESLMDKAWPALEREAAGEWVLRASDGVTQRANSVWPRSIQGHDSGLSAEGGLEAAIRSASQWYRKRRLPLIFQVFEDSRSAALNSVLDGQRFTRQSETRIMVRGVDGLPPGSPDVEISHRPSEEWLEVWWSVDGRGGAAELSVAHKILTACPSLYALVRDDDGVPAAVGRLALVDGWGGIYSMATSAAHRRRGYGAKVLACLLEGGAEKGLEGFWLLVTAANSAAQSLYAQAGFSEYGSYVYRQAPLKRAPGGC</sequence>
<dbReference type="Gene3D" id="3.40.630.30">
    <property type="match status" value="1"/>
</dbReference>
<evidence type="ECO:0000256" key="1">
    <source>
        <dbReference type="ARBA" id="ARBA00022679"/>
    </source>
</evidence>
<dbReference type="Proteomes" id="UP000316500">
    <property type="component" value="Unassembled WGS sequence"/>
</dbReference>
<gene>
    <name evidence="4" type="ORF">FQP90_03810</name>
</gene>
<evidence type="ECO:0000313" key="5">
    <source>
        <dbReference type="Proteomes" id="UP000316500"/>
    </source>
</evidence>
<name>A0A558HBM6_PAENT</name>
<dbReference type="InterPro" id="IPR050680">
    <property type="entry name" value="YpeA/RimI_acetyltransf"/>
</dbReference>
<dbReference type="AlphaFoldDB" id="A0A558HBM6"/>
<dbReference type="RefSeq" id="WP_144648394.1">
    <property type="nucleotide sequence ID" value="NZ_VNFK01000002.1"/>
</dbReference>
<dbReference type="Pfam" id="PF24553">
    <property type="entry name" value="Rv0428c_C"/>
    <property type="match status" value="1"/>
</dbReference>
<dbReference type="GO" id="GO:0016747">
    <property type="term" value="F:acyltransferase activity, transferring groups other than amino-acyl groups"/>
    <property type="evidence" value="ECO:0007669"/>
    <property type="project" value="InterPro"/>
</dbReference>
<evidence type="ECO:0000259" key="3">
    <source>
        <dbReference type="PROSITE" id="PS51186"/>
    </source>
</evidence>
<protein>
    <submittedName>
        <fullName evidence="4">GNAT family N-acetyltransferase</fullName>
    </submittedName>
</protein>
<dbReference type="OrthoDB" id="9775595at2"/>
<dbReference type="InterPro" id="IPR016181">
    <property type="entry name" value="Acyl_CoA_acyltransferase"/>
</dbReference>
<keyword evidence="1 4" id="KW-0808">Transferase</keyword>
<dbReference type="InterPro" id="IPR056935">
    <property type="entry name" value="Rv0428c-like_C"/>
</dbReference>